<keyword evidence="2" id="KW-1185">Reference proteome</keyword>
<reference evidence="1" key="1">
    <citation type="submission" date="2021-03" db="EMBL/GenBank/DDBJ databases">
        <title>Draft genome sequence of rust myrtle Austropuccinia psidii MF-1, a brazilian biotype.</title>
        <authorList>
            <person name="Quecine M.C."/>
            <person name="Pachon D.M.R."/>
            <person name="Bonatelli M.L."/>
            <person name="Correr F.H."/>
            <person name="Franceschini L.M."/>
            <person name="Leite T.F."/>
            <person name="Margarido G.R.A."/>
            <person name="Almeida C.A."/>
            <person name="Ferrarezi J.A."/>
            <person name="Labate C.A."/>
        </authorList>
    </citation>
    <scope>NUCLEOTIDE SEQUENCE</scope>
    <source>
        <strain evidence="1">MF-1</strain>
    </source>
</reference>
<accession>A0A9Q3FM06</accession>
<name>A0A9Q3FM06_9BASI</name>
<evidence type="ECO:0008006" key="3">
    <source>
        <dbReference type="Google" id="ProtNLM"/>
    </source>
</evidence>
<dbReference type="AlphaFoldDB" id="A0A9Q3FM06"/>
<evidence type="ECO:0000313" key="2">
    <source>
        <dbReference type="Proteomes" id="UP000765509"/>
    </source>
</evidence>
<comment type="caution">
    <text evidence="1">The sequence shown here is derived from an EMBL/GenBank/DDBJ whole genome shotgun (WGS) entry which is preliminary data.</text>
</comment>
<dbReference type="OrthoDB" id="2506111at2759"/>
<evidence type="ECO:0000313" key="1">
    <source>
        <dbReference type="EMBL" id="MBW0543135.1"/>
    </source>
</evidence>
<dbReference type="EMBL" id="AVOT02047869">
    <property type="protein sequence ID" value="MBW0543135.1"/>
    <property type="molecule type" value="Genomic_DNA"/>
</dbReference>
<dbReference type="Proteomes" id="UP000765509">
    <property type="component" value="Unassembled WGS sequence"/>
</dbReference>
<protein>
    <recommendedName>
        <fullName evidence="3">DUF4939 domain-containing protein</fullName>
    </recommendedName>
</protein>
<organism evidence="1 2">
    <name type="scientific">Austropuccinia psidii MF-1</name>
    <dbReference type="NCBI Taxonomy" id="1389203"/>
    <lineage>
        <taxon>Eukaryota</taxon>
        <taxon>Fungi</taxon>
        <taxon>Dikarya</taxon>
        <taxon>Basidiomycota</taxon>
        <taxon>Pucciniomycotina</taxon>
        <taxon>Pucciniomycetes</taxon>
        <taxon>Pucciniales</taxon>
        <taxon>Sphaerophragmiaceae</taxon>
        <taxon>Austropuccinia</taxon>
    </lineage>
</organism>
<proteinExistence type="predicted"/>
<sequence length="126" mass="14763">MANIQEVLSSEASTPPAFNTPFMKEPECFDGTQKFKVSSFIQGFQLIFHNDLANFSEDRKKVLYTTSLVIFRVEKWIEAYFSNLTNEDPEYLLKNWESFESQLFTFYGDANEFRKAEAEMTVLRIK</sequence>
<gene>
    <name evidence="1" type="ORF">O181_082850</name>
</gene>